<sequence length="75" mass="7806">MVAFVAWEAMASPAMPLTGAAMATTVVTLELRRPAAAPRQSATPGSASIRASCADRQRTNAKNCCASVTRRLLTA</sequence>
<reference evidence="1" key="1">
    <citation type="journal article" date="2013" name="PLoS ONE">
        <title>Direct detection of alternative open reading frames translation products in human significantly expands the proteome.</title>
        <authorList>
            <person name="Vanderperre B."/>
            <person name="Lucier J.-F."/>
            <person name="Motard J."/>
            <person name="Tremblay G."/>
            <person name="Vanderperre S."/>
            <person name="Wisztorski M."/>
            <person name="Salzet M."/>
            <person name="Boisvert F.-M."/>
            <person name="Roucou X."/>
        </authorList>
    </citation>
    <scope>NUCLEOTIDE SEQUENCE</scope>
</reference>
<protein>
    <submittedName>
        <fullName evidence="1">Alternative protein PLA2G10</fullName>
    </submittedName>
</protein>
<evidence type="ECO:0000313" key="1">
    <source>
        <dbReference type="EMBL" id="CCQ43219.1"/>
    </source>
</evidence>
<dbReference type="OrthoDB" id="10069378at2759"/>
<accession>L8E7V2</accession>
<dbReference type="EMBL" id="HF583722">
    <property type="protein sequence ID" value="CCQ43219.1"/>
    <property type="molecule type" value="Genomic_DNA"/>
</dbReference>
<dbReference type="AlphaFoldDB" id="L8E7V2"/>
<organism evidence="1">
    <name type="scientific">Homo sapiens</name>
    <name type="common">Human</name>
    <dbReference type="NCBI Taxonomy" id="9606"/>
    <lineage>
        <taxon>Eukaryota</taxon>
        <taxon>Metazoa</taxon>
        <taxon>Chordata</taxon>
        <taxon>Craniata</taxon>
        <taxon>Vertebrata</taxon>
        <taxon>Euteleostomi</taxon>
        <taxon>Mammalia</taxon>
        <taxon>Eutheria</taxon>
        <taxon>Euarchontoglires</taxon>
        <taxon>Primates</taxon>
        <taxon>Haplorrhini</taxon>
        <taxon>Catarrhini</taxon>
        <taxon>Hominidae</taxon>
        <taxon>Homo</taxon>
    </lineage>
</organism>
<dbReference type="ChiTaRS" id="PLA2G10">
    <property type="organism name" value="human"/>
</dbReference>
<name>L8E7V2_HUMAN</name>
<gene>
    <name evidence="1" type="primary">PLA2G10</name>
</gene>
<proteinExistence type="predicted"/>